<gene>
    <name evidence="1" type="primary">Sh3bp5l</name>
    <name evidence="1" type="ORF">ZOSHYP_R15086</name>
</gene>
<feature type="non-terminal residue" evidence="1">
    <location>
        <position position="63"/>
    </location>
</feature>
<proteinExistence type="predicted"/>
<comment type="caution">
    <text evidence="1">The sequence shown here is derived from an EMBL/GenBank/DDBJ whole genome shotgun (WGS) entry which is preliminary data.</text>
</comment>
<evidence type="ECO:0000313" key="2">
    <source>
        <dbReference type="Proteomes" id="UP000549157"/>
    </source>
</evidence>
<dbReference type="EMBL" id="VWYL01019935">
    <property type="protein sequence ID" value="NXR37922.1"/>
    <property type="molecule type" value="Genomic_DNA"/>
</dbReference>
<evidence type="ECO:0000313" key="1">
    <source>
        <dbReference type="EMBL" id="NXR37922.1"/>
    </source>
</evidence>
<dbReference type="AlphaFoldDB" id="A0A7L2KRK2"/>
<keyword evidence="2" id="KW-1185">Reference proteome</keyword>
<feature type="non-terminal residue" evidence="1">
    <location>
        <position position="1"/>
    </location>
</feature>
<name>A0A7L2KRK2_9PASS</name>
<sequence length="63" mass="7100">LENSISGDSVSVLSLQSVASELQKFDSVEHLWGISELWSLPGEELGQDGHTTRRFRLQRSLSW</sequence>
<protein>
    <submittedName>
        <fullName evidence="1">3BP5L protein</fullName>
    </submittedName>
</protein>
<dbReference type="Proteomes" id="UP000549157">
    <property type="component" value="Unassembled WGS sequence"/>
</dbReference>
<reference evidence="1 2" key="1">
    <citation type="submission" date="2019-09" db="EMBL/GenBank/DDBJ databases">
        <title>Bird 10,000 Genomes (B10K) Project - Family phase.</title>
        <authorList>
            <person name="Zhang G."/>
        </authorList>
    </citation>
    <scope>NUCLEOTIDE SEQUENCE [LARGE SCALE GENOMIC DNA]</scope>
    <source>
        <strain evidence="1">B10K-DU-001-36</strain>
        <tissue evidence="1">Muscle</tissue>
    </source>
</reference>
<dbReference type="OrthoDB" id="446789at2759"/>
<accession>A0A7L2KRK2</accession>
<organism evidence="1 2">
    <name type="scientific">Zosterops hypoxanthus</name>
    <dbReference type="NCBI Taxonomy" id="2485327"/>
    <lineage>
        <taxon>Eukaryota</taxon>
        <taxon>Metazoa</taxon>
        <taxon>Chordata</taxon>
        <taxon>Craniata</taxon>
        <taxon>Vertebrata</taxon>
        <taxon>Euteleostomi</taxon>
        <taxon>Archelosauria</taxon>
        <taxon>Archosauria</taxon>
        <taxon>Dinosauria</taxon>
        <taxon>Saurischia</taxon>
        <taxon>Theropoda</taxon>
        <taxon>Coelurosauria</taxon>
        <taxon>Aves</taxon>
        <taxon>Neognathae</taxon>
        <taxon>Neoaves</taxon>
        <taxon>Telluraves</taxon>
        <taxon>Australaves</taxon>
        <taxon>Passeriformes</taxon>
        <taxon>Sylvioidea</taxon>
        <taxon>Zosteropidae</taxon>
        <taxon>Zosterops</taxon>
    </lineage>
</organism>